<accession>A0ABT2HUC1</accession>
<evidence type="ECO:0000313" key="7">
    <source>
        <dbReference type="Proteomes" id="UP001525379"/>
    </source>
</evidence>
<dbReference type="RefSeq" id="WP_066079683.1">
    <property type="nucleotide sequence ID" value="NZ_JALXSQ010000002.1"/>
</dbReference>
<proteinExistence type="predicted"/>
<evidence type="ECO:0000256" key="2">
    <source>
        <dbReference type="ARBA" id="ARBA00023125"/>
    </source>
</evidence>
<sequence length="192" mass="20216">MALERSDSVAELRRIALETLVRLGVKGMTVQAVADAAGCTKSNVLYHFGSKSGLVVAALEPALERLAGVADLVAAGAADESPKAKSLRAVELLVDTIVGHRLEAYVVLNSLAELPSEVLASLHQSSEQLALVLNEWRQDPRSTLRTHIVLGGVAFALAGPFSSTSLADDQLSEEELLVMLRPLVLELLGGGA</sequence>
<dbReference type="Pfam" id="PF00440">
    <property type="entry name" value="TetR_N"/>
    <property type="match status" value="1"/>
</dbReference>
<feature type="domain" description="HTH tetR-type" evidence="5">
    <location>
        <begin position="6"/>
        <end position="66"/>
    </location>
</feature>
<dbReference type="PANTHER" id="PTHR30055">
    <property type="entry name" value="HTH-TYPE TRANSCRIPTIONAL REGULATOR RUTR"/>
    <property type="match status" value="1"/>
</dbReference>
<dbReference type="InterPro" id="IPR050109">
    <property type="entry name" value="HTH-type_TetR-like_transc_reg"/>
</dbReference>
<dbReference type="SUPFAM" id="SSF46689">
    <property type="entry name" value="Homeodomain-like"/>
    <property type="match status" value="1"/>
</dbReference>
<dbReference type="PANTHER" id="PTHR30055:SF238">
    <property type="entry name" value="MYCOFACTOCIN BIOSYNTHESIS TRANSCRIPTIONAL REGULATOR MFTR-RELATED"/>
    <property type="match status" value="1"/>
</dbReference>
<keyword evidence="7" id="KW-1185">Reference proteome</keyword>
<protein>
    <submittedName>
        <fullName evidence="6">TetR/AcrR family transcriptional regulator</fullName>
    </submittedName>
</protein>
<dbReference type="Gene3D" id="1.10.357.10">
    <property type="entry name" value="Tetracycline Repressor, domain 2"/>
    <property type="match status" value="1"/>
</dbReference>
<keyword evidence="1" id="KW-0805">Transcription regulation</keyword>
<reference evidence="6 7" key="1">
    <citation type="submission" date="2022-04" db="EMBL/GenBank/DDBJ databases">
        <title>Human microbiome associated bacterial genomes.</title>
        <authorList>
            <person name="Sandstrom S."/>
            <person name="Salamzade R."/>
            <person name="Kalan L.R."/>
        </authorList>
    </citation>
    <scope>NUCLEOTIDE SEQUENCE [LARGE SCALE GENOMIC DNA]</scope>
    <source>
        <strain evidence="7">p3-SID1799</strain>
    </source>
</reference>
<dbReference type="Proteomes" id="UP001525379">
    <property type="component" value="Unassembled WGS sequence"/>
</dbReference>
<evidence type="ECO:0000256" key="4">
    <source>
        <dbReference type="PROSITE-ProRule" id="PRU00335"/>
    </source>
</evidence>
<dbReference type="InterPro" id="IPR009057">
    <property type="entry name" value="Homeodomain-like_sf"/>
</dbReference>
<evidence type="ECO:0000256" key="1">
    <source>
        <dbReference type="ARBA" id="ARBA00023015"/>
    </source>
</evidence>
<evidence type="ECO:0000256" key="3">
    <source>
        <dbReference type="ARBA" id="ARBA00023163"/>
    </source>
</evidence>
<evidence type="ECO:0000313" key="6">
    <source>
        <dbReference type="EMBL" id="MCT2041915.1"/>
    </source>
</evidence>
<keyword evidence="3" id="KW-0804">Transcription</keyword>
<evidence type="ECO:0000259" key="5">
    <source>
        <dbReference type="PROSITE" id="PS50977"/>
    </source>
</evidence>
<name>A0ABT2HUC1_9MICO</name>
<gene>
    <name evidence="6" type="ORF">M3D15_00950</name>
</gene>
<dbReference type="InterPro" id="IPR001647">
    <property type="entry name" value="HTH_TetR"/>
</dbReference>
<feature type="DNA-binding region" description="H-T-H motif" evidence="4">
    <location>
        <begin position="29"/>
        <end position="48"/>
    </location>
</feature>
<organism evidence="6 7">
    <name type="scientific">Pseudoclavibacter albus</name>
    <dbReference type="NCBI Taxonomy" id="272241"/>
    <lineage>
        <taxon>Bacteria</taxon>
        <taxon>Bacillati</taxon>
        <taxon>Actinomycetota</taxon>
        <taxon>Actinomycetes</taxon>
        <taxon>Micrococcales</taxon>
        <taxon>Microbacteriaceae</taxon>
        <taxon>Pseudoclavibacter</taxon>
    </lineage>
</organism>
<keyword evidence="2 4" id="KW-0238">DNA-binding</keyword>
<dbReference type="EMBL" id="JALXSQ010000002">
    <property type="protein sequence ID" value="MCT2041915.1"/>
    <property type="molecule type" value="Genomic_DNA"/>
</dbReference>
<comment type="caution">
    <text evidence="6">The sequence shown here is derived from an EMBL/GenBank/DDBJ whole genome shotgun (WGS) entry which is preliminary data.</text>
</comment>
<dbReference type="PROSITE" id="PS50977">
    <property type="entry name" value="HTH_TETR_2"/>
    <property type="match status" value="1"/>
</dbReference>